<dbReference type="Proteomes" id="UP001180020">
    <property type="component" value="Unassembled WGS sequence"/>
</dbReference>
<dbReference type="InterPro" id="IPR055290">
    <property type="entry name" value="At3g26010-like"/>
</dbReference>
<dbReference type="PANTHER" id="PTHR35546:SF130">
    <property type="entry name" value="EXPRESSED PROTEIN"/>
    <property type="match status" value="1"/>
</dbReference>
<protein>
    <recommendedName>
        <fullName evidence="1">F-box protein At3g26010-like beta-propeller domain-containing protein</fullName>
    </recommendedName>
</protein>
<accession>A0AAV9ENE7</accession>
<dbReference type="PANTHER" id="PTHR35546">
    <property type="entry name" value="F-BOX PROTEIN INTERACTION DOMAIN PROTEIN-RELATED"/>
    <property type="match status" value="1"/>
</dbReference>
<organism evidence="2 3">
    <name type="scientific">Acorus calamus</name>
    <name type="common">Sweet flag</name>
    <dbReference type="NCBI Taxonomy" id="4465"/>
    <lineage>
        <taxon>Eukaryota</taxon>
        <taxon>Viridiplantae</taxon>
        <taxon>Streptophyta</taxon>
        <taxon>Embryophyta</taxon>
        <taxon>Tracheophyta</taxon>
        <taxon>Spermatophyta</taxon>
        <taxon>Magnoliopsida</taxon>
        <taxon>Liliopsida</taxon>
        <taxon>Acoraceae</taxon>
        <taxon>Acorus</taxon>
    </lineage>
</organism>
<evidence type="ECO:0000259" key="1">
    <source>
        <dbReference type="Pfam" id="PF24750"/>
    </source>
</evidence>
<reference evidence="2" key="2">
    <citation type="submission" date="2023-06" db="EMBL/GenBank/DDBJ databases">
        <authorList>
            <person name="Ma L."/>
            <person name="Liu K.-W."/>
            <person name="Li Z."/>
            <person name="Hsiao Y.-Y."/>
            <person name="Qi Y."/>
            <person name="Fu T."/>
            <person name="Tang G."/>
            <person name="Zhang D."/>
            <person name="Sun W.-H."/>
            <person name="Liu D.-K."/>
            <person name="Li Y."/>
            <person name="Chen G.-Z."/>
            <person name="Liu X.-D."/>
            <person name="Liao X.-Y."/>
            <person name="Jiang Y.-T."/>
            <person name="Yu X."/>
            <person name="Hao Y."/>
            <person name="Huang J."/>
            <person name="Zhao X.-W."/>
            <person name="Ke S."/>
            <person name="Chen Y.-Y."/>
            <person name="Wu W.-L."/>
            <person name="Hsu J.-L."/>
            <person name="Lin Y.-F."/>
            <person name="Huang M.-D."/>
            <person name="Li C.-Y."/>
            <person name="Huang L."/>
            <person name="Wang Z.-W."/>
            <person name="Zhao X."/>
            <person name="Zhong W.-Y."/>
            <person name="Peng D.-H."/>
            <person name="Ahmad S."/>
            <person name="Lan S."/>
            <person name="Zhang J.-S."/>
            <person name="Tsai W.-C."/>
            <person name="Van De Peer Y."/>
            <person name="Liu Z.-J."/>
        </authorList>
    </citation>
    <scope>NUCLEOTIDE SEQUENCE</scope>
    <source>
        <strain evidence="2">CP</strain>
        <tissue evidence="2">Leaves</tissue>
    </source>
</reference>
<evidence type="ECO:0000313" key="3">
    <source>
        <dbReference type="Proteomes" id="UP001180020"/>
    </source>
</evidence>
<proteinExistence type="predicted"/>
<evidence type="ECO:0000313" key="2">
    <source>
        <dbReference type="EMBL" id="KAK1315011.1"/>
    </source>
</evidence>
<reference evidence="2" key="1">
    <citation type="journal article" date="2023" name="Nat. Commun.">
        <title>Diploid and tetraploid genomes of Acorus and the evolution of monocots.</title>
        <authorList>
            <person name="Ma L."/>
            <person name="Liu K.W."/>
            <person name="Li Z."/>
            <person name="Hsiao Y.Y."/>
            <person name="Qi Y."/>
            <person name="Fu T."/>
            <person name="Tang G.D."/>
            <person name="Zhang D."/>
            <person name="Sun W.H."/>
            <person name="Liu D.K."/>
            <person name="Li Y."/>
            <person name="Chen G.Z."/>
            <person name="Liu X.D."/>
            <person name="Liao X.Y."/>
            <person name="Jiang Y.T."/>
            <person name="Yu X."/>
            <person name="Hao Y."/>
            <person name="Huang J."/>
            <person name="Zhao X.W."/>
            <person name="Ke S."/>
            <person name="Chen Y.Y."/>
            <person name="Wu W.L."/>
            <person name="Hsu J.L."/>
            <person name="Lin Y.F."/>
            <person name="Huang M.D."/>
            <person name="Li C.Y."/>
            <person name="Huang L."/>
            <person name="Wang Z.W."/>
            <person name="Zhao X."/>
            <person name="Zhong W.Y."/>
            <person name="Peng D.H."/>
            <person name="Ahmad S."/>
            <person name="Lan S."/>
            <person name="Zhang J.S."/>
            <person name="Tsai W.C."/>
            <person name="Van de Peer Y."/>
            <person name="Liu Z.J."/>
        </authorList>
    </citation>
    <scope>NUCLEOTIDE SEQUENCE</scope>
    <source>
        <strain evidence="2">CP</strain>
    </source>
</reference>
<comment type="caution">
    <text evidence="2">The sequence shown here is derived from an EMBL/GenBank/DDBJ whole genome shotgun (WGS) entry which is preliminary data.</text>
</comment>
<gene>
    <name evidence="2" type="ORF">QJS10_CPA06g00184</name>
</gene>
<dbReference type="Pfam" id="PF24750">
    <property type="entry name" value="b-prop_At3g26010-like"/>
    <property type="match status" value="1"/>
</dbReference>
<dbReference type="AlphaFoldDB" id="A0AAV9ENE7"/>
<name>A0AAV9ENE7_ACOCL</name>
<dbReference type="InterPro" id="IPR056592">
    <property type="entry name" value="Beta-prop_At3g26010-like"/>
</dbReference>
<dbReference type="EMBL" id="JAUJYO010000006">
    <property type="protein sequence ID" value="KAK1315011.1"/>
    <property type="molecule type" value="Genomic_DNA"/>
</dbReference>
<sequence length="360" mass="39813">MATTSTSTTTTPKKIEGFYYQILDSSMKPQSAPLYMPMTLHKPPRAHHNNNNNNYSVQIVPGFPNIEIHYSSHCVLLVSARNRADLYVCNPCAAQCWSLPARESRSLFATAIDFDASATTNAYRVFAFSKVFIMGQPLIAAEVYCSVTDAWTKRSPIALTREATTQPPPPASAVAKANGGMYVMAERDRLMRFDVEGSAPTRAVRLPTTGEPWRVDTRCLGVSEGMILYGFLDGFLFRVWELQSDEGWKMRHSVTVQWLWGKLREAAMPTRVRTPPGVFAPLGFHGDVEGVFFQMDERVVVLEMKTKEMEVVYRKVGGMEGGGEFRGSFSVFSYSPCKCGAVGAEGGGSRGVDDGLELKL</sequence>
<keyword evidence="3" id="KW-1185">Reference proteome</keyword>
<feature type="domain" description="F-box protein At3g26010-like beta-propeller" evidence="1">
    <location>
        <begin position="71"/>
        <end position="259"/>
    </location>
</feature>